<dbReference type="SUPFAM" id="SSF53649">
    <property type="entry name" value="Alkaline phosphatase-like"/>
    <property type="match status" value="1"/>
</dbReference>
<dbReference type="Proteomes" id="UP001140094">
    <property type="component" value="Unassembled WGS sequence"/>
</dbReference>
<dbReference type="PANTHER" id="PTHR10151">
    <property type="entry name" value="ECTONUCLEOTIDE PYROPHOSPHATASE/PHOSPHODIESTERASE"/>
    <property type="match status" value="1"/>
</dbReference>
<dbReference type="PANTHER" id="PTHR10151:SF120">
    <property type="entry name" value="BIS(5'-ADENOSYL)-TRIPHOSPHATASE"/>
    <property type="match status" value="1"/>
</dbReference>
<evidence type="ECO:0000313" key="2">
    <source>
        <dbReference type="EMBL" id="KAJ2809472.1"/>
    </source>
</evidence>
<evidence type="ECO:0008006" key="4">
    <source>
        <dbReference type="Google" id="ProtNLM"/>
    </source>
</evidence>
<dbReference type="OrthoDB" id="415411at2759"/>
<dbReference type="AlphaFoldDB" id="A0A9W8I4J6"/>
<comment type="caution">
    <text evidence="2">The sequence shown here is derived from an EMBL/GenBank/DDBJ whole genome shotgun (WGS) entry which is preliminary data.</text>
</comment>
<keyword evidence="1" id="KW-1133">Transmembrane helix</keyword>
<protein>
    <recommendedName>
        <fullName evidence="4">Phosphodiest-domain-containing protein</fullName>
    </recommendedName>
</protein>
<feature type="transmembrane region" description="Helical" evidence="1">
    <location>
        <begin position="37"/>
        <end position="62"/>
    </location>
</feature>
<evidence type="ECO:0000256" key="1">
    <source>
        <dbReference type="SAM" id="Phobius"/>
    </source>
</evidence>
<name>A0A9W8I4J6_9FUNG</name>
<reference evidence="2" key="1">
    <citation type="submission" date="2022-07" db="EMBL/GenBank/DDBJ databases">
        <title>Phylogenomic reconstructions and comparative analyses of Kickxellomycotina fungi.</title>
        <authorList>
            <person name="Reynolds N.K."/>
            <person name="Stajich J.E."/>
            <person name="Barry K."/>
            <person name="Grigoriev I.V."/>
            <person name="Crous P."/>
            <person name="Smith M.E."/>
        </authorList>
    </citation>
    <scope>NUCLEOTIDE SEQUENCE</scope>
    <source>
        <strain evidence="2">NRRL 1565</strain>
    </source>
</reference>
<keyword evidence="3" id="KW-1185">Reference proteome</keyword>
<dbReference type="Pfam" id="PF01663">
    <property type="entry name" value="Phosphodiest"/>
    <property type="match status" value="1"/>
</dbReference>
<evidence type="ECO:0000313" key="3">
    <source>
        <dbReference type="Proteomes" id="UP001140094"/>
    </source>
</evidence>
<dbReference type="GO" id="GO:0017111">
    <property type="term" value="F:ribonucleoside triphosphate phosphatase activity"/>
    <property type="evidence" value="ECO:0007669"/>
    <property type="project" value="TreeGrafter"/>
</dbReference>
<dbReference type="InterPro" id="IPR002591">
    <property type="entry name" value="Phosphodiest/P_Trfase"/>
</dbReference>
<dbReference type="GO" id="GO:0047429">
    <property type="term" value="F:nucleoside triphosphate diphosphatase activity"/>
    <property type="evidence" value="ECO:0007669"/>
    <property type="project" value="TreeGrafter"/>
</dbReference>
<keyword evidence="1" id="KW-0812">Transmembrane</keyword>
<sequence length="607" mass="68171">MDGGGEKDVLVGASHELSLNRQHGSEPRQRRRWRLRLVRGIGILLLAIPTLLLVLCCGAYFYNIKYPANGALHHATHDYLSVYPVHTHKPTDVQDNNADKLEGLVSNGTHMFRPTLILVSLDGFRPDYMDRGITPNLQHIGQQGLRADYMLPSFPSSTFPNHYTIVTGLYPGSHGIVSNEFYDTELNATFVYKDDSSTVQSKWWEGGEPIWVTAEKQGLKAGIDMWPGSTATIRKTNPSYVIPYADNVHPTNKTHQVLEWLDLPFDRRPSFLATYMPEVDKMAHKLGPDSKQVNDAVAMIDGALGELWAEIAKRNLTHVVNLMVVSDHGMAATVRHKYAIYIDDIIDVSKLVGIYGWPLGGIQPKRSEDVPELFHKLKLASAGQPWKVYLREDIPSRFHYAHKSRVAPIYVITELPYYVTTRAGDQLHAGQQNMSQNNTSVIGVHGYDNMHPLMRATFVAVGPAFRQRSIPAATVPQQSAIPRNTTLSSDIVNIQLAMDSPSSMAPESGVSKEQIADDGSHISDMNAEQDYMELLHNAMLLPPSHSAEYKAEYDHSWGESHLGESRLRNIRHPPFENVELYGLMARILRLNPAPNNGTSEFYRWWLR</sequence>
<dbReference type="CDD" id="cd16018">
    <property type="entry name" value="Enpp"/>
    <property type="match status" value="1"/>
</dbReference>
<dbReference type="Gene3D" id="3.40.720.10">
    <property type="entry name" value="Alkaline Phosphatase, subunit A"/>
    <property type="match status" value="2"/>
</dbReference>
<dbReference type="InterPro" id="IPR017850">
    <property type="entry name" value="Alkaline_phosphatase_core_sf"/>
</dbReference>
<dbReference type="Gene3D" id="3.30.1360.180">
    <property type="match status" value="1"/>
</dbReference>
<keyword evidence="1" id="KW-0472">Membrane</keyword>
<proteinExistence type="predicted"/>
<accession>A0A9W8I4J6</accession>
<dbReference type="GO" id="GO:0009141">
    <property type="term" value="P:nucleoside triphosphate metabolic process"/>
    <property type="evidence" value="ECO:0007669"/>
    <property type="project" value="TreeGrafter"/>
</dbReference>
<organism evidence="2 3">
    <name type="scientific">Coemansia guatemalensis</name>
    <dbReference type="NCBI Taxonomy" id="2761395"/>
    <lineage>
        <taxon>Eukaryota</taxon>
        <taxon>Fungi</taxon>
        <taxon>Fungi incertae sedis</taxon>
        <taxon>Zoopagomycota</taxon>
        <taxon>Kickxellomycotina</taxon>
        <taxon>Kickxellomycetes</taxon>
        <taxon>Kickxellales</taxon>
        <taxon>Kickxellaceae</taxon>
        <taxon>Coemansia</taxon>
    </lineage>
</organism>
<gene>
    <name evidence="2" type="ORF">H4R20_000092</name>
</gene>
<dbReference type="EMBL" id="JANBUO010000002">
    <property type="protein sequence ID" value="KAJ2809472.1"/>
    <property type="molecule type" value="Genomic_DNA"/>
</dbReference>